<evidence type="ECO:0000256" key="1">
    <source>
        <dbReference type="SAM" id="MobiDB-lite"/>
    </source>
</evidence>
<name>A0ABD3PC35_9STRA</name>
<dbReference type="EMBL" id="JABMIG020000217">
    <property type="protein sequence ID" value="KAL3785309.1"/>
    <property type="molecule type" value="Genomic_DNA"/>
</dbReference>
<feature type="region of interest" description="Disordered" evidence="1">
    <location>
        <begin position="136"/>
        <end position="161"/>
    </location>
</feature>
<organism evidence="2 3">
    <name type="scientific">Cyclotella cryptica</name>
    <dbReference type="NCBI Taxonomy" id="29204"/>
    <lineage>
        <taxon>Eukaryota</taxon>
        <taxon>Sar</taxon>
        <taxon>Stramenopiles</taxon>
        <taxon>Ochrophyta</taxon>
        <taxon>Bacillariophyta</taxon>
        <taxon>Coscinodiscophyceae</taxon>
        <taxon>Thalassiosirophycidae</taxon>
        <taxon>Stephanodiscales</taxon>
        <taxon>Stephanodiscaceae</taxon>
        <taxon>Cyclotella</taxon>
    </lineage>
</organism>
<comment type="caution">
    <text evidence="2">The sequence shown here is derived from an EMBL/GenBank/DDBJ whole genome shotgun (WGS) entry which is preliminary data.</text>
</comment>
<evidence type="ECO:0000313" key="3">
    <source>
        <dbReference type="Proteomes" id="UP001516023"/>
    </source>
</evidence>
<sequence>MNQRILSCPSTLLTKGITMKAGDWKTSDATPELLDMNRMKRFPDSAASLPTSWKLKRNNSSTLFRKQMDIQRNSSSNLSQTVTDSLRNSSSTSNMGNASWDDKPIGGMASKQQTNSGRLSVNLLDLVQVTMNDPFKQHGHRANRSPDPSPSETVVTEAPGRPMRRLSTILDLCALDDEEESFGTASAKHASCDEKEDDNAILDALLTMSRAREEVYLVKTFKEKDPKLVDMRSISSSELGSLKEDDPFMYYSIPAVRSAAMHGNDVDLQAVKEATKLSDVPSSYERKTRISVESCLIPGLTDMSELDSCGFPSLSNTLYNMDNMDDSDDEDSGDDWLYAFSGL</sequence>
<gene>
    <name evidence="2" type="ORF">HJC23_008873</name>
</gene>
<keyword evidence="3" id="KW-1185">Reference proteome</keyword>
<dbReference type="Proteomes" id="UP001516023">
    <property type="component" value="Unassembled WGS sequence"/>
</dbReference>
<proteinExistence type="predicted"/>
<reference evidence="2 3" key="1">
    <citation type="journal article" date="2020" name="G3 (Bethesda)">
        <title>Improved Reference Genome for Cyclotella cryptica CCMP332, a Model for Cell Wall Morphogenesis, Salinity Adaptation, and Lipid Production in Diatoms (Bacillariophyta).</title>
        <authorList>
            <person name="Roberts W.R."/>
            <person name="Downey K.M."/>
            <person name="Ruck E.C."/>
            <person name="Traller J.C."/>
            <person name="Alverson A.J."/>
        </authorList>
    </citation>
    <scope>NUCLEOTIDE SEQUENCE [LARGE SCALE GENOMIC DNA]</scope>
    <source>
        <strain evidence="2 3">CCMP332</strain>
    </source>
</reference>
<evidence type="ECO:0000313" key="2">
    <source>
        <dbReference type="EMBL" id="KAL3785309.1"/>
    </source>
</evidence>
<accession>A0ABD3PC35</accession>
<dbReference type="AlphaFoldDB" id="A0ABD3PC35"/>
<feature type="compositionally biased region" description="Polar residues" evidence="1">
    <location>
        <begin position="66"/>
        <end position="97"/>
    </location>
</feature>
<feature type="region of interest" description="Disordered" evidence="1">
    <location>
        <begin position="66"/>
        <end position="114"/>
    </location>
</feature>
<protein>
    <submittedName>
        <fullName evidence="2">Uncharacterized protein</fullName>
    </submittedName>
</protein>